<feature type="transmembrane region" description="Helical" evidence="1">
    <location>
        <begin position="6"/>
        <end position="26"/>
    </location>
</feature>
<dbReference type="InParanoid" id="A0A409WJT6"/>
<name>A0A409WJT6_PSICY</name>
<proteinExistence type="predicted"/>
<organism evidence="2 3">
    <name type="scientific">Psilocybe cyanescens</name>
    <dbReference type="NCBI Taxonomy" id="93625"/>
    <lineage>
        <taxon>Eukaryota</taxon>
        <taxon>Fungi</taxon>
        <taxon>Dikarya</taxon>
        <taxon>Basidiomycota</taxon>
        <taxon>Agaricomycotina</taxon>
        <taxon>Agaricomycetes</taxon>
        <taxon>Agaricomycetidae</taxon>
        <taxon>Agaricales</taxon>
        <taxon>Agaricineae</taxon>
        <taxon>Strophariaceae</taxon>
        <taxon>Psilocybe</taxon>
    </lineage>
</organism>
<dbReference type="OrthoDB" id="3265004at2759"/>
<evidence type="ECO:0000313" key="2">
    <source>
        <dbReference type="EMBL" id="PPQ78788.1"/>
    </source>
</evidence>
<comment type="caution">
    <text evidence="2">The sequence shown here is derived from an EMBL/GenBank/DDBJ whole genome shotgun (WGS) entry which is preliminary data.</text>
</comment>
<accession>A0A409WJT6</accession>
<keyword evidence="3" id="KW-1185">Reference proteome</keyword>
<feature type="transmembrane region" description="Helical" evidence="1">
    <location>
        <begin position="82"/>
        <end position="103"/>
    </location>
</feature>
<sequence>MPLWTQIARDVTSFAMYIVADGLLIWRCYHIYGGLRRIIILPLSLFAVEVGLVVTSIIYYLIVDSNPSQHEVNISNGIQSGVFFASFATSLSTTVLIAHRIYTSSQTIGDPKKRFIHIIEIIIQSAAIYSTVLLVAAITAVIPDGDSWPSPAIFALASYSSCLLVPAAGMAPTIMVARVSLAWSKDKDTLPRHPELSQLEFREQIQSSTHADTRIDFRFSDTNPIDGHGSWKRS</sequence>
<gene>
    <name evidence="2" type="ORF">CVT25_010661</name>
</gene>
<reference evidence="2 3" key="1">
    <citation type="journal article" date="2018" name="Evol. Lett.">
        <title>Horizontal gene cluster transfer increased hallucinogenic mushroom diversity.</title>
        <authorList>
            <person name="Reynolds H.T."/>
            <person name="Vijayakumar V."/>
            <person name="Gluck-Thaler E."/>
            <person name="Korotkin H.B."/>
            <person name="Matheny P.B."/>
            <person name="Slot J.C."/>
        </authorList>
    </citation>
    <scope>NUCLEOTIDE SEQUENCE [LARGE SCALE GENOMIC DNA]</scope>
    <source>
        <strain evidence="2 3">2631</strain>
    </source>
</reference>
<dbReference type="EMBL" id="NHYD01003407">
    <property type="protein sequence ID" value="PPQ78788.1"/>
    <property type="molecule type" value="Genomic_DNA"/>
</dbReference>
<evidence type="ECO:0000256" key="1">
    <source>
        <dbReference type="SAM" id="Phobius"/>
    </source>
</evidence>
<dbReference type="AlphaFoldDB" id="A0A409WJT6"/>
<keyword evidence="1" id="KW-1133">Transmembrane helix</keyword>
<protein>
    <submittedName>
        <fullName evidence="2">Uncharacterized protein</fullName>
    </submittedName>
</protein>
<keyword evidence="1" id="KW-0472">Membrane</keyword>
<feature type="transmembrane region" description="Helical" evidence="1">
    <location>
        <begin position="38"/>
        <end position="62"/>
    </location>
</feature>
<feature type="transmembrane region" description="Helical" evidence="1">
    <location>
        <begin position="154"/>
        <end position="177"/>
    </location>
</feature>
<feature type="transmembrane region" description="Helical" evidence="1">
    <location>
        <begin position="115"/>
        <end position="142"/>
    </location>
</feature>
<keyword evidence="1" id="KW-0812">Transmembrane</keyword>
<evidence type="ECO:0000313" key="3">
    <source>
        <dbReference type="Proteomes" id="UP000283269"/>
    </source>
</evidence>
<dbReference type="Proteomes" id="UP000283269">
    <property type="component" value="Unassembled WGS sequence"/>
</dbReference>